<evidence type="ECO:0000313" key="2">
    <source>
        <dbReference type="Proteomes" id="UP000466730"/>
    </source>
</evidence>
<organism evidence="1 2">
    <name type="scientific">Rhodovulum strictum</name>
    <dbReference type="NCBI Taxonomy" id="58314"/>
    <lineage>
        <taxon>Bacteria</taxon>
        <taxon>Pseudomonadati</taxon>
        <taxon>Pseudomonadota</taxon>
        <taxon>Alphaproteobacteria</taxon>
        <taxon>Rhodobacterales</taxon>
        <taxon>Paracoccaceae</taxon>
        <taxon>Rhodovulum</taxon>
    </lineage>
</organism>
<comment type="caution">
    <text evidence="1">The sequence shown here is derived from an EMBL/GenBank/DDBJ whole genome shotgun (WGS) entry which is preliminary data.</text>
</comment>
<dbReference type="AlphaFoldDB" id="A0A844B2L9"/>
<reference evidence="1 2" key="1">
    <citation type="submission" date="2019-11" db="EMBL/GenBank/DDBJ databases">
        <title>Draft Whole-Genome sequence of the marine photosynthetic bacterium Rhodovulum strictum DSM 11289.</title>
        <authorList>
            <person name="Kyndt J.A."/>
            <person name="Meyer T.E."/>
        </authorList>
    </citation>
    <scope>NUCLEOTIDE SEQUENCE [LARGE SCALE GENOMIC DNA]</scope>
    <source>
        <strain evidence="1 2">DSM 11289</strain>
    </source>
</reference>
<sequence length="179" mass="19609">MADRIARVARERSLKTLAQRLFVIEEPDAERKLQLAEAALLRANPELATPEGFASGKAIVIPGDIGLPRTDRVIAARADANGILDETGTRLELAGKTLSDRFVVSGKATEASLARLGDRAFAQQMRRVLPESVEIAAKAREALAKRQDEDKSRAERFAKALDEAQERLAALRALAERQR</sequence>
<proteinExistence type="predicted"/>
<name>A0A844B2L9_9RHOB</name>
<evidence type="ECO:0000313" key="1">
    <source>
        <dbReference type="EMBL" id="MRH20010.1"/>
    </source>
</evidence>
<dbReference type="RefSeq" id="WP_153747329.1">
    <property type="nucleotide sequence ID" value="NZ_BAAADI010000006.1"/>
</dbReference>
<keyword evidence="2" id="KW-1185">Reference proteome</keyword>
<accession>A0A844B2L9</accession>
<gene>
    <name evidence="1" type="ORF">GH815_03300</name>
</gene>
<dbReference type="EMBL" id="WJPO01000003">
    <property type="protein sequence ID" value="MRH20010.1"/>
    <property type="molecule type" value="Genomic_DNA"/>
</dbReference>
<protein>
    <submittedName>
        <fullName evidence="1">Uncharacterized protein</fullName>
    </submittedName>
</protein>
<dbReference type="OrthoDB" id="7850595at2"/>
<dbReference type="Proteomes" id="UP000466730">
    <property type="component" value="Unassembled WGS sequence"/>
</dbReference>